<dbReference type="FunFam" id="1.20.1310.20:FF:000001">
    <property type="entry name" value="Erythrocyte membrane protein 1, PfEMP1"/>
    <property type="match status" value="1"/>
</dbReference>
<dbReference type="FunFam" id="1.20.58.830:FF:000003">
    <property type="entry name" value="Erythrocyte membrane protein 1, PfEMP1"/>
    <property type="match status" value="1"/>
</dbReference>
<dbReference type="FunFam" id="1.20.58.830:FF:000002">
    <property type="entry name" value="Erythrocyte membrane protein 1, PfEMP1"/>
    <property type="match status" value="1"/>
</dbReference>
<feature type="domain" description="Duffy-binding-like" evidence="2">
    <location>
        <begin position="1535"/>
        <end position="1682"/>
    </location>
</feature>
<dbReference type="Pfam" id="PF05424">
    <property type="entry name" value="Duffy_binding"/>
    <property type="match status" value="2"/>
</dbReference>
<dbReference type="Pfam" id="PF15445">
    <property type="entry name" value="ATS"/>
    <property type="match status" value="1"/>
</dbReference>
<dbReference type="FunFam" id="1.20.58.1930:FF:000001">
    <property type="entry name" value="Erythrocyte membrane protein 1, PfEMP1"/>
    <property type="match status" value="1"/>
</dbReference>
<dbReference type="InterPro" id="IPR044932">
    <property type="entry name" value="PfEMP1_ATS_sf"/>
</dbReference>
<evidence type="ECO:0000259" key="2">
    <source>
        <dbReference type="Pfam" id="PF03011"/>
    </source>
</evidence>
<feature type="region of interest" description="Disordered" evidence="1">
    <location>
        <begin position="488"/>
        <end position="511"/>
    </location>
</feature>
<dbReference type="GO" id="GO:0046789">
    <property type="term" value="F:host cell surface receptor binding"/>
    <property type="evidence" value="ECO:0007669"/>
    <property type="project" value="InterPro"/>
</dbReference>
<feature type="compositionally biased region" description="Basic and acidic residues" evidence="1">
    <location>
        <begin position="878"/>
        <end position="891"/>
    </location>
</feature>
<name>A0A0L1I8E1_PLAFA</name>
<dbReference type="EMBL" id="GG665057">
    <property type="protein sequence ID" value="KNG75470.1"/>
    <property type="molecule type" value="Genomic_DNA"/>
</dbReference>
<feature type="region of interest" description="Disordered" evidence="1">
    <location>
        <begin position="1136"/>
        <end position="1155"/>
    </location>
</feature>
<feature type="compositionally biased region" description="Polar residues" evidence="1">
    <location>
        <begin position="990"/>
        <end position="1006"/>
    </location>
</feature>
<evidence type="ECO:0000259" key="5">
    <source>
        <dbReference type="Pfam" id="PF15447"/>
    </source>
</evidence>
<dbReference type="Pfam" id="PF22672">
    <property type="entry name" value="DBL_C"/>
    <property type="match status" value="2"/>
</dbReference>
<feature type="region of interest" description="Disordered" evidence="1">
    <location>
        <begin position="990"/>
        <end position="1020"/>
    </location>
</feature>
<dbReference type="Gene3D" id="1.20.58.1930">
    <property type="match status" value="1"/>
</dbReference>
<feature type="region of interest" description="Disordered" evidence="1">
    <location>
        <begin position="1675"/>
        <end position="1701"/>
    </location>
</feature>
<evidence type="ECO:0000259" key="7">
    <source>
        <dbReference type="Pfam" id="PF22672"/>
    </source>
</evidence>
<evidence type="ECO:0000256" key="1">
    <source>
        <dbReference type="SAM" id="MobiDB-lite"/>
    </source>
</evidence>
<dbReference type="Gene3D" id="1.20.58.830">
    <property type="match status" value="3"/>
</dbReference>
<dbReference type="InterPro" id="IPR041480">
    <property type="entry name" value="CIDR1_gamma"/>
</dbReference>
<feature type="domain" description="Duffy-binding-like" evidence="7">
    <location>
        <begin position="1253"/>
        <end position="1410"/>
    </location>
</feature>
<feature type="compositionally biased region" description="Low complexity" evidence="1">
    <location>
        <begin position="1007"/>
        <end position="1020"/>
    </location>
</feature>
<evidence type="ECO:0000313" key="9">
    <source>
        <dbReference type="Proteomes" id="UP000054562"/>
    </source>
</evidence>
<dbReference type="Pfam" id="PF18562">
    <property type="entry name" value="CIDR1_gamma"/>
    <property type="match status" value="1"/>
</dbReference>
<feature type="domain" description="Duffy-binding-like" evidence="2">
    <location>
        <begin position="674"/>
        <end position="832"/>
    </location>
</feature>
<reference evidence="9" key="1">
    <citation type="submission" date="2015-07" db="EMBL/GenBank/DDBJ databases">
        <title>Annotation of Plasmodium falciparum IGH-CR14.</title>
        <authorList>
            <consortium name="The Broad Institute Genome Sequencing Platform"/>
            <person name="Volkman S.K."/>
            <person name="Neafsey D.E."/>
            <person name="Dash A.P."/>
            <person name="Chitnis C.E."/>
            <person name="Hartl D.L."/>
            <person name="Young S.K."/>
            <person name="Zeng Q."/>
            <person name="Koehrsen M."/>
            <person name="Alvarado L."/>
            <person name="Berlin A."/>
            <person name="Borenstein D."/>
            <person name="Chapman S.B."/>
            <person name="Chen Z."/>
            <person name="Engels R."/>
            <person name="Freedman E."/>
            <person name="Gellesch M."/>
            <person name="Goldberg J."/>
            <person name="Griggs A."/>
            <person name="Gujja S."/>
            <person name="Heilman E.R."/>
            <person name="Heiman D.I."/>
            <person name="Howarth C."/>
            <person name="Jen D."/>
            <person name="Larson L."/>
            <person name="Mehta T."/>
            <person name="Neiman D."/>
            <person name="Park D."/>
            <person name="Pearson M."/>
            <person name="Roberts A."/>
            <person name="Saif S."/>
            <person name="Shea T."/>
            <person name="Shenoy N."/>
            <person name="Sisk P."/>
            <person name="Stolte C."/>
            <person name="Sykes S."/>
            <person name="Walk T."/>
            <person name="White J."/>
            <person name="Yandava C."/>
            <person name="Haas B."/>
            <person name="Henn M.R."/>
            <person name="Nusbaum C."/>
            <person name="Birren B."/>
        </authorList>
    </citation>
    <scope>NUCLEOTIDE SEQUENCE [LARGE SCALE GENOMIC DNA]</scope>
    <source>
        <strain evidence="9">IGH-CR14</strain>
    </source>
</reference>
<feature type="region of interest" description="Disordered" evidence="1">
    <location>
        <begin position="1729"/>
        <end position="1800"/>
    </location>
</feature>
<sequence length="2255" mass="255526">MGGGSGGGSSGEDYIEDKDAKHLLDSIGKIVHKKVHSEAQTYDSYLKGNLNKANNASDETISSLDPCELVNKYISKVGAARGDPCGNGSASEKRFSKESGGECDDKKIEGNKNNSEGGACAPYRRLYLCNKNMVKMDTNNNDSSKAKHKLLAEVCMAANYEAQSLITYHDQYDSKYPGSDFSMCTMLARSFADIGDIVRGRDLYRGNKKKNQNGKETERDKLENKLKTIFGKIHSEVTNVKTLKDRYKGDREKNYYELREDWWTANRHTVWEAMTCSEQLKGNKYFRATCNISSDNEKTGTLTPSQCRCDDKPNTDPPTYFDYVPQYLRWFEEWAEDFCRKKKKKLEKLEQQCRGPSGNQRYCSRNGYDCEQTVNARGKVRMGKGCTDCFFACNPYVDWIEKQKEQFDKQVKKYKTEISGGGASGGRSGNGRKKRGATTKVYDGYEKIFYNKLKESSYNGVNSFLDLLSNEDVCKKITDEKEGTINFKEVNSGGTAGTSGGTSGTSGTNDEKKGTFYRSKYCQPCPLCGMKKKDDGSGWEEKNNGMCKSGNLYRPKGDEVGTPINFLYSGDRQAEIEKKLEAFCQTQIRSDGSGVASGDKNGGSDSQKLYQNWQCYQLDQLDKVGEGVEDEDYLEYDLWVKNGGGLCILKKKKEEGEAKSQNNHADIQKTYNDFFNFWVAHMLKDSIYWRTKKLDKCINNTNKSKACKNNEKCNKECGCFQKWVEHKQQEWDAIKKHFKTQDIRGTVGNGNTVVFFFLDHDAVLEGVLEKGVLLTSIKEGYGNEKDIEHIKQLLEDEENVFDDSKKKNTIDKLIDHEKKIAENCLKTHKENCQQQENTGGARAGQPLSPGPKKNEPDSKEHEDEDDDEDDENEEEAPEDAKVDAEGEKQEVGSEPEEGPTATPPEVNPCEIVNTLFTSDDSTALQDACRQKYGPGGKEKFPNWKCISDSTTKPGADGTPSGSSDKGSICVPPRRRKLYIQKLHDWAKKQTQLQTQAEGTSVQAAQGSDTADSAASSTSSPTDATHLLRQAFIQSAAIETFFAWHKYKAENTKSKDTQGVAIGLVPSLNGDSEDDKNNPEKMLQSGNIPPDFLRQMFYTLGDYRDILFGDKEVIEVLKAGGIDITTINDKIKDILEKSGNQQPDKQNSGTTPSSWWENNAKHIWEGMICALTYKENGADGTNKIEKDSDVYNKFFGTPNGKPGPQPGTAATPNGTYKEKYDYEKVTINSVGPNGDSTSLLNFARRPPFFRWLEEWGEEFCKKRTDKLEKVKDKCQGYNDGGNKIYCSGDGHDCTENGNLRHRNMFANLDCRPCYKQCRKYRKWIDIKFVEYQNQKSKYQEELQKLNGNSNNGDDDNKKYYQELKQKKNTSAKFLAALKHCKNDQNSENKGNQEDQLNKLDFTNIPQTFSRSTYCETCPLNGVTCNGSRRAKNGECTPDNGNGKTWDTVFKQISGNSENSTITVDMIDRRAPFIEEYLKNSKTSQKSKDSFKTSRLFKGLTVQNWKCKFKDKNTDVCKLDKFDPEIDLNEYTTFKVLLIYWLEDFIEGYYILKQKKIIEKCTKNGKNTCDKEPKNDCACVKEWVDKKKNEWGKIKDNFNNRKEKEGDDDMKSSVKMFLEDLQHLTELKKIMQPCTTLDKFKESLKCNGSNPSEKEDINKKDTVDCMIKDLETKIGECASQHSGEETETACQKSPAPFEDDDEEDLLLQETEEKPDEAKKNMMPKICEKVVQTEPAKEEPDGTCDGADTSGAKKAEEEGAPAQEPAADSGKETLVPKTPEAKKDKTKKKLPKPQPPRDDPWEPLKPALISSTLMWTVGIGFAAFTYFYLKKKTKSSVGNLFQILHIPKSDYNIPTKLSPNRYIPYTSGKYRGKRYIYLEGDSGTDSGYTDHYSDITSSSESEYEELDINDIYVPGSPKYKTLIEVVLEPSGKLSGNTIPTSGKNTPSDTQNDIQNDGIPSSKITDNEWNTLKDEFISNMLQNQPNDVPNDYSSGNVTLNTQPNTLYIDKPQEKPFIMSIHDRDLYSGEEYNYNVNMVNNDDIPINRDNNVYSGIDLINDTLSGNQHIDIYDELLKRKENELFGTNYKKNTSKNSVAKNTNSDPIHNQLELFHKWLDRHRNMCEKWENHHERLAKLKEEWENETHSGNTHPSDSNKTLNTDVSIQIHMDNPKPINEFTNMDTYPNNSSMDTILEDLDKPFNEPYYYDMYDDDIYYDVNDHDTSTADSNNMDVPSKVQIEMDVNNKLVKEKYPIADVWDI</sequence>
<feature type="domain" description="Duffy-antigen binding" evidence="3">
    <location>
        <begin position="968"/>
        <end position="1180"/>
    </location>
</feature>
<dbReference type="FunFam" id="1.10.1900.40:FF:000001">
    <property type="entry name" value="Erythrocyte membrane protein 1"/>
    <property type="match status" value="1"/>
</dbReference>
<evidence type="ECO:0000313" key="8">
    <source>
        <dbReference type="EMBL" id="KNG75470.1"/>
    </source>
</evidence>
<organism evidence="8 9">
    <name type="scientific">Plasmodium falciparum IGH-CR14</name>
    <dbReference type="NCBI Taxonomy" id="580059"/>
    <lineage>
        <taxon>Eukaryota</taxon>
        <taxon>Sar</taxon>
        <taxon>Alveolata</taxon>
        <taxon>Apicomplexa</taxon>
        <taxon>Aconoidasida</taxon>
        <taxon>Haemosporida</taxon>
        <taxon>Plasmodiidae</taxon>
        <taxon>Plasmodium</taxon>
        <taxon>Plasmodium (Laverania)</taxon>
    </lineage>
</organism>
<dbReference type="InterPro" id="IPR042202">
    <property type="entry name" value="Duffy-ag-bd_sf"/>
</dbReference>
<protein>
    <submittedName>
        <fullName evidence="8">Erythrocyte membrane protein 1</fullName>
    </submittedName>
</protein>
<dbReference type="InterPro" id="IPR029211">
    <property type="entry name" value="PfEMP1_ATS"/>
</dbReference>
<gene>
    <name evidence="8" type="ORF">PFMG_01713</name>
</gene>
<dbReference type="InterPro" id="IPR008602">
    <property type="entry name" value="Duffy-antigen-binding"/>
</dbReference>
<accession>A0A0L1I8E1</accession>
<dbReference type="InterPro" id="IPR029210">
    <property type="entry name" value="PfEMP1_NTS"/>
</dbReference>
<feature type="domain" description="Plasmodium falciparum erythrocyte membrane protein 1 acidic terminal segment" evidence="4">
    <location>
        <begin position="1809"/>
        <end position="2255"/>
    </location>
</feature>
<feature type="region of interest" description="Disordered" evidence="1">
    <location>
        <begin position="928"/>
        <end position="970"/>
    </location>
</feature>
<feature type="domain" description="Cysteine-rich interdomain region 1 gamma" evidence="6">
    <location>
        <begin position="1457"/>
        <end position="1519"/>
    </location>
</feature>
<feature type="domain" description="Duffy-binding-like" evidence="7">
    <location>
        <begin position="333"/>
        <end position="490"/>
    </location>
</feature>
<evidence type="ECO:0000259" key="4">
    <source>
        <dbReference type="Pfam" id="PF15445"/>
    </source>
</evidence>
<dbReference type="GO" id="GO:0016020">
    <property type="term" value="C:membrane"/>
    <property type="evidence" value="ECO:0007669"/>
    <property type="project" value="InterPro"/>
</dbReference>
<evidence type="ECO:0000259" key="3">
    <source>
        <dbReference type="Pfam" id="PF05424"/>
    </source>
</evidence>
<feature type="region of interest" description="Disordered" evidence="1">
    <location>
        <begin position="1931"/>
        <end position="1961"/>
    </location>
</feature>
<feature type="compositionally biased region" description="Gly residues" evidence="1">
    <location>
        <begin position="494"/>
        <end position="504"/>
    </location>
</feature>
<feature type="compositionally biased region" description="Basic and acidic residues" evidence="1">
    <location>
        <begin position="852"/>
        <end position="861"/>
    </location>
</feature>
<dbReference type="Proteomes" id="UP000054562">
    <property type="component" value="Unassembled WGS sequence"/>
</dbReference>
<dbReference type="SUPFAM" id="SSF140924">
    <property type="entry name" value="Duffy binding domain-like"/>
    <property type="match status" value="4"/>
</dbReference>
<dbReference type="FunFam" id="1.10.1900.40:FF:000005">
    <property type="entry name" value="Erythrocyte membrane protein 1, PfEMP1"/>
    <property type="match status" value="1"/>
</dbReference>
<dbReference type="Gene3D" id="1.20.1310.20">
    <property type="entry name" value="Duffy-antigen binding domain"/>
    <property type="match status" value="2"/>
</dbReference>
<dbReference type="InterPro" id="IPR004258">
    <property type="entry name" value="DBL"/>
</dbReference>
<feature type="compositionally biased region" description="Basic and acidic residues" evidence="1">
    <location>
        <begin position="91"/>
        <end position="108"/>
    </location>
</feature>
<feature type="domain" description="Duffy-antigen binding" evidence="3">
    <location>
        <begin position="118"/>
        <end position="329"/>
    </location>
</feature>
<evidence type="ECO:0000259" key="6">
    <source>
        <dbReference type="Pfam" id="PF18562"/>
    </source>
</evidence>
<feature type="compositionally biased region" description="Acidic residues" evidence="1">
    <location>
        <begin position="862"/>
        <end position="877"/>
    </location>
</feature>
<dbReference type="Gene3D" id="1.10.1900.40">
    <property type="entry name" value="Acidic terminal segments, variant surface antigen of PfEMP1"/>
    <property type="match status" value="2"/>
</dbReference>
<feature type="domain" description="Plasmodium falciparum erythrocyte membrane protein-1 N-terminal segment" evidence="5">
    <location>
        <begin position="19"/>
        <end position="53"/>
    </location>
</feature>
<dbReference type="InterPro" id="IPR054595">
    <property type="entry name" value="DBL_C"/>
</dbReference>
<feature type="region of interest" description="Disordered" evidence="1">
    <location>
        <begin position="836"/>
        <end position="908"/>
    </location>
</feature>
<feature type="region of interest" description="Disordered" evidence="1">
    <location>
        <begin position="83"/>
        <end position="108"/>
    </location>
</feature>
<proteinExistence type="predicted"/>
<dbReference type="OrthoDB" id="378882at2759"/>
<dbReference type="Pfam" id="PF15447">
    <property type="entry name" value="NTS"/>
    <property type="match status" value="1"/>
</dbReference>
<reference evidence="9" key="2">
    <citation type="submission" date="2015-07" db="EMBL/GenBank/DDBJ databases">
        <title>The genome sequence of Plasmodium falciparum IGH-CR14.</title>
        <authorList>
            <consortium name="The Broad Institute Genome Sequencing Platform"/>
            <person name="Volkman S.K."/>
            <person name="Neafsey D.E."/>
            <person name="Dash A.P."/>
            <person name="Chitnis C.E."/>
            <person name="Hartl D.L."/>
            <person name="Young S.K."/>
            <person name="Kodira C.D."/>
            <person name="Zeng Q."/>
            <person name="Koehrsen M."/>
            <person name="Godfrey P."/>
            <person name="Alvarado L."/>
            <person name="Berlin A."/>
            <person name="Borenstein D."/>
            <person name="Chen Z."/>
            <person name="Engels R."/>
            <person name="Freedman E."/>
            <person name="Gellesch M."/>
            <person name="Goldberg J."/>
            <person name="Griggs A."/>
            <person name="Gujja S."/>
            <person name="Heiman D."/>
            <person name="Hepburn T."/>
            <person name="Howarth C."/>
            <person name="Jen D."/>
            <person name="Larson L."/>
            <person name="Lewis B."/>
            <person name="Mehta T."/>
            <person name="Park D."/>
            <person name="Pearson M."/>
            <person name="Roberts A."/>
            <person name="Saif S."/>
            <person name="Shea T."/>
            <person name="Shenoy N."/>
            <person name="Sisk P."/>
            <person name="Stolte C."/>
            <person name="Sykes S."/>
            <person name="Walk T."/>
            <person name="White J."/>
            <person name="Yandava C."/>
            <person name="Wirth D.F."/>
            <person name="Nusbaum C."/>
            <person name="Birren B."/>
        </authorList>
    </citation>
    <scope>NUCLEOTIDE SEQUENCE [LARGE SCALE GENOMIC DNA]</scope>
    <source>
        <strain evidence="9">IGH-CR14</strain>
    </source>
</reference>
<feature type="compositionally biased region" description="Polar residues" evidence="1">
    <location>
        <begin position="1137"/>
        <end position="1155"/>
    </location>
</feature>
<feature type="region of interest" description="Disordered" evidence="1">
    <location>
        <begin position="1066"/>
        <end position="1085"/>
    </location>
</feature>
<dbReference type="Pfam" id="PF03011">
    <property type="entry name" value="PFEMP"/>
    <property type="match status" value="2"/>
</dbReference>